<evidence type="ECO:0000256" key="1">
    <source>
        <dbReference type="SAM" id="MobiDB-lite"/>
    </source>
</evidence>
<reference evidence="2 3" key="1">
    <citation type="submission" date="2016-02" db="EMBL/GenBank/DDBJ databases">
        <authorList>
            <person name="Wen L."/>
            <person name="He K."/>
            <person name="Yang H."/>
        </authorList>
    </citation>
    <scope>NUCLEOTIDE SEQUENCE [LARGE SCALE GENOMIC DNA]</scope>
    <source>
        <strain evidence="2 3">CV41</strain>
    </source>
</reference>
<dbReference type="STRING" id="1548208.AXK12_06220"/>
<comment type="caution">
    <text evidence="2">The sequence shown here is derived from an EMBL/GenBank/DDBJ whole genome shotgun (WGS) entry which is preliminary data.</text>
</comment>
<keyword evidence="3" id="KW-1185">Reference proteome</keyword>
<feature type="compositionally biased region" description="Pro residues" evidence="1">
    <location>
        <begin position="46"/>
        <end position="56"/>
    </location>
</feature>
<protein>
    <submittedName>
        <fullName evidence="2">Uncharacterized protein</fullName>
    </submittedName>
</protein>
<feature type="region of interest" description="Disordered" evidence="1">
    <location>
        <begin position="42"/>
        <end position="79"/>
    </location>
</feature>
<proteinExistence type="predicted"/>
<evidence type="ECO:0000313" key="3">
    <source>
        <dbReference type="Proteomes" id="UP000071392"/>
    </source>
</evidence>
<accession>A0A139SKD4</accession>
<dbReference type="AlphaFoldDB" id="A0A139SKD4"/>
<organism evidence="2 3">
    <name type="scientific">Cephaloticoccus capnophilus</name>
    <dbReference type="NCBI Taxonomy" id="1548208"/>
    <lineage>
        <taxon>Bacteria</taxon>
        <taxon>Pseudomonadati</taxon>
        <taxon>Verrucomicrobiota</taxon>
        <taxon>Opitutia</taxon>
        <taxon>Opitutales</taxon>
        <taxon>Opitutaceae</taxon>
        <taxon>Cephaloticoccus</taxon>
    </lineage>
</organism>
<dbReference type="EMBL" id="LSZP01000046">
    <property type="protein sequence ID" value="KXU34960.1"/>
    <property type="molecule type" value="Genomic_DNA"/>
</dbReference>
<dbReference type="Proteomes" id="UP000071392">
    <property type="component" value="Unassembled WGS sequence"/>
</dbReference>
<name>A0A139SKD4_9BACT</name>
<gene>
    <name evidence="2" type="ORF">AXK12_06220</name>
</gene>
<sequence length="79" mass="9063">MFRVWRATGSDRCTVFHRHVISIRLPHGSPLAWENLWDFSTASSPPAKPNRQPPKPLQNQNQTPPKLLRQPVQSLQAEL</sequence>
<evidence type="ECO:0000313" key="2">
    <source>
        <dbReference type="EMBL" id="KXU34960.1"/>
    </source>
</evidence>